<sequence>MCPGVFHVDATLFITAASMLSMFDIRPEVDSEGIPIPLNAEVMMNEAVWQLHPFKCRITPRSGKHEQIIRDSVYI</sequence>
<dbReference type="GO" id="GO:0016705">
    <property type="term" value="F:oxidoreductase activity, acting on paired donors, with incorporation or reduction of molecular oxygen"/>
    <property type="evidence" value="ECO:0007669"/>
    <property type="project" value="InterPro"/>
</dbReference>
<evidence type="ECO:0000256" key="3">
    <source>
        <dbReference type="ARBA" id="ARBA00010617"/>
    </source>
</evidence>
<evidence type="ECO:0000256" key="11">
    <source>
        <dbReference type="ARBA" id="ARBA00023136"/>
    </source>
</evidence>
<comment type="caution">
    <text evidence="12">The sequence shown here is derived from an EMBL/GenBank/DDBJ whole genome shotgun (WGS) entry which is preliminary data.</text>
</comment>
<protein>
    <recommendedName>
        <fullName evidence="14">Cytochrome P450</fullName>
    </recommendedName>
</protein>
<evidence type="ECO:0000256" key="7">
    <source>
        <dbReference type="ARBA" id="ARBA00022989"/>
    </source>
</evidence>
<evidence type="ECO:0000256" key="8">
    <source>
        <dbReference type="ARBA" id="ARBA00023002"/>
    </source>
</evidence>
<evidence type="ECO:0000313" key="12">
    <source>
        <dbReference type="EMBL" id="CAE6442166.1"/>
    </source>
</evidence>
<gene>
    <name evidence="12" type="ORF">RDB_LOCUS37845</name>
</gene>
<dbReference type="AlphaFoldDB" id="A0A8H3AWH9"/>
<comment type="similarity">
    <text evidence="3">Belongs to the cytochrome P450 family.</text>
</comment>
<keyword evidence="7" id="KW-1133">Transmembrane helix</keyword>
<dbReference type="PANTHER" id="PTHR46300">
    <property type="entry name" value="P450, PUTATIVE (EUROFUNG)-RELATED-RELATED"/>
    <property type="match status" value="1"/>
</dbReference>
<evidence type="ECO:0000256" key="6">
    <source>
        <dbReference type="ARBA" id="ARBA00022723"/>
    </source>
</evidence>
<evidence type="ECO:0000256" key="1">
    <source>
        <dbReference type="ARBA" id="ARBA00001971"/>
    </source>
</evidence>
<evidence type="ECO:0000313" key="13">
    <source>
        <dbReference type="Proteomes" id="UP000663853"/>
    </source>
</evidence>
<dbReference type="GO" id="GO:0020037">
    <property type="term" value="F:heme binding"/>
    <property type="evidence" value="ECO:0007669"/>
    <property type="project" value="InterPro"/>
</dbReference>
<keyword evidence="10" id="KW-0503">Monooxygenase</keyword>
<evidence type="ECO:0000256" key="5">
    <source>
        <dbReference type="ARBA" id="ARBA00022692"/>
    </source>
</evidence>
<proteinExistence type="inferred from homology"/>
<comment type="cofactor">
    <cofactor evidence="1">
        <name>heme</name>
        <dbReference type="ChEBI" id="CHEBI:30413"/>
    </cofactor>
</comment>
<evidence type="ECO:0000256" key="2">
    <source>
        <dbReference type="ARBA" id="ARBA00004370"/>
    </source>
</evidence>
<keyword evidence="6" id="KW-0479">Metal-binding</keyword>
<evidence type="ECO:0008006" key="14">
    <source>
        <dbReference type="Google" id="ProtNLM"/>
    </source>
</evidence>
<name>A0A8H3AWH9_9AGAM</name>
<evidence type="ECO:0000256" key="9">
    <source>
        <dbReference type="ARBA" id="ARBA00023004"/>
    </source>
</evidence>
<keyword evidence="11" id="KW-0472">Membrane</keyword>
<keyword evidence="8" id="KW-0560">Oxidoreductase</keyword>
<keyword evidence="4" id="KW-0349">Heme</keyword>
<dbReference type="GO" id="GO:0016020">
    <property type="term" value="C:membrane"/>
    <property type="evidence" value="ECO:0007669"/>
    <property type="project" value="UniProtKB-SubCell"/>
</dbReference>
<keyword evidence="5" id="KW-0812">Transmembrane</keyword>
<dbReference type="Proteomes" id="UP000663853">
    <property type="component" value="Unassembled WGS sequence"/>
</dbReference>
<evidence type="ECO:0000256" key="10">
    <source>
        <dbReference type="ARBA" id="ARBA00023033"/>
    </source>
</evidence>
<dbReference type="PANTHER" id="PTHR46300:SF2">
    <property type="entry name" value="CYTOCHROME P450 MONOOXYGENASE ALNH-RELATED"/>
    <property type="match status" value="1"/>
</dbReference>
<accession>A0A8H3AWH9</accession>
<evidence type="ECO:0000256" key="4">
    <source>
        <dbReference type="ARBA" id="ARBA00022617"/>
    </source>
</evidence>
<dbReference type="GO" id="GO:0004497">
    <property type="term" value="F:monooxygenase activity"/>
    <property type="evidence" value="ECO:0007669"/>
    <property type="project" value="UniProtKB-KW"/>
</dbReference>
<dbReference type="GO" id="GO:0005506">
    <property type="term" value="F:iron ion binding"/>
    <property type="evidence" value="ECO:0007669"/>
    <property type="project" value="InterPro"/>
</dbReference>
<keyword evidence="9" id="KW-0408">Iron</keyword>
<dbReference type="Gene3D" id="1.10.630.10">
    <property type="entry name" value="Cytochrome P450"/>
    <property type="match status" value="1"/>
</dbReference>
<dbReference type="InterPro" id="IPR050364">
    <property type="entry name" value="Cytochrome_P450_fung"/>
</dbReference>
<organism evidence="12 13">
    <name type="scientific">Rhizoctonia solani</name>
    <dbReference type="NCBI Taxonomy" id="456999"/>
    <lineage>
        <taxon>Eukaryota</taxon>
        <taxon>Fungi</taxon>
        <taxon>Dikarya</taxon>
        <taxon>Basidiomycota</taxon>
        <taxon>Agaricomycotina</taxon>
        <taxon>Agaricomycetes</taxon>
        <taxon>Cantharellales</taxon>
        <taxon>Ceratobasidiaceae</taxon>
        <taxon>Rhizoctonia</taxon>
    </lineage>
</organism>
<comment type="subcellular location">
    <subcellularLocation>
        <location evidence="2">Membrane</location>
    </subcellularLocation>
</comment>
<dbReference type="InterPro" id="IPR036396">
    <property type="entry name" value="Cyt_P450_sf"/>
</dbReference>
<reference evidence="12" key="1">
    <citation type="submission" date="2021-01" db="EMBL/GenBank/DDBJ databases">
        <authorList>
            <person name="Kaushik A."/>
        </authorList>
    </citation>
    <scope>NUCLEOTIDE SEQUENCE</scope>
    <source>
        <strain evidence="12">AG6-10EEA</strain>
    </source>
</reference>
<dbReference type="EMBL" id="CAJMXA010000765">
    <property type="protein sequence ID" value="CAE6442166.1"/>
    <property type="molecule type" value="Genomic_DNA"/>
</dbReference>